<comment type="caution">
    <text evidence="2">The sequence shown here is derived from an EMBL/GenBank/DDBJ whole genome shotgun (WGS) entry which is preliminary data.</text>
</comment>
<dbReference type="Gene3D" id="3.40.50.300">
    <property type="entry name" value="P-loop containing nucleotide triphosphate hydrolases"/>
    <property type="match status" value="1"/>
</dbReference>
<dbReference type="Pfam" id="PF13086">
    <property type="entry name" value="AAA_11"/>
    <property type="match status" value="1"/>
</dbReference>
<protein>
    <submittedName>
        <fullName evidence="2">Regulator of nonsense transcripts 1-like protein</fullName>
    </submittedName>
</protein>
<dbReference type="Proteomes" id="UP000321947">
    <property type="component" value="Unassembled WGS sequence"/>
</dbReference>
<dbReference type="InterPro" id="IPR045055">
    <property type="entry name" value="DNA2/NAM7-like"/>
</dbReference>
<dbReference type="InterPro" id="IPR027417">
    <property type="entry name" value="P-loop_NTPase"/>
</dbReference>
<proteinExistence type="predicted"/>
<dbReference type="PANTHER" id="PTHR10887">
    <property type="entry name" value="DNA2/NAM7 HELICASE FAMILY"/>
    <property type="match status" value="1"/>
</dbReference>
<evidence type="ECO:0000313" key="2">
    <source>
        <dbReference type="EMBL" id="TYJ99711.1"/>
    </source>
</evidence>
<dbReference type="PANTHER" id="PTHR10887:SF515">
    <property type="entry name" value="P-LOOP CONTAINING NUCLEOSIDE TRIPHOSPHATE HYDROLASES SUPERFAMILY PROTEIN"/>
    <property type="match status" value="1"/>
</dbReference>
<evidence type="ECO:0000259" key="1">
    <source>
        <dbReference type="Pfam" id="PF13086"/>
    </source>
</evidence>
<accession>A0A5D3BLV9</accession>
<evidence type="ECO:0000313" key="3">
    <source>
        <dbReference type="Proteomes" id="UP000321947"/>
    </source>
</evidence>
<dbReference type="InterPro" id="IPR041677">
    <property type="entry name" value="DNA2/NAM7_AAA_11"/>
</dbReference>
<dbReference type="EMBL" id="SSTD01017617">
    <property type="protein sequence ID" value="TYJ99711.1"/>
    <property type="molecule type" value="Genomic_DNA"/>
</dbReference>
<dbReference type="GO" id="GO:0004386">
    <property type="term" value="F:helicase activity"/>
    <property type="evidence" value="ECO:0007669"/>
    <property type="project" value="InterPro"/>
</dbReference>
<sequence>MRNVAPLETLVMDEAVQLKECESAIPLQFPAIKHAILFGDECELPAMVESKEMGYNSDELRKSQINSLLSCSSLFQEVTTAQTLLTEFPHPFPPKQNSIYTEGQPT</sequence>
<dbReference type="AlphaFoldDB" id="A0A5D3BLV9"/>
<name>A0A5D3BLV9_CUCMM</name>
<organism evidence="2 3">
    <name type="scientific">Cucumis melo var. makuwa</name>
    <name type="common">Oriental melon</name>
    <dbReference type="NCBI Taxonomy" id="1194695"/>
    <lineage>
        <taxon>Eukaryota</taxon>
        <taxon>Viridiplantae</taxon>
        <taxon>Streptophyta</taxon>
        <taxon>Embryophyta</taxon>
        <taxon>Tracheophyta</taxon>
        <taxon>Spermatophyta</taxon>
        <taxon>Magnoliopsida</taxon>
        <taxon>eudicotyledons</taxon>
        <taxon>Gunneridae</taxon>
        <taxon>Pentapetalae</taxon>
        <taxon>rosids</taxon>
        <taxon>fabids</taxon>
        <taxon>Cucurbitales</taxon>
        <taxon>Cucurbitaceae</taxon>
        <taxon>Benincaseae</taxon>
        <taxon>Cucumis</taxon>
    </lineage>
</organism>
<feature type="domain" description="DNA2/NAM7 helicase helicase" evidence="1">
    <location>
        <begin position="2"/>
        <end position="51"/>
    </location>
</feature>
<reference evidence="2 3" key="1">
    <citation type="submission" date="2019-08" db="EMBL/GenBank/DDBJ databases">
        <title>Draft genome sequences of two oriental melons (Cucumis melo L. var makuwa).</title>
        <authorList>
            <person name="Kwon S.-Y."/>
        </authorList>
    </citation>
    <scope>NUCLEOTIDE SEQUENCE [LARGE SCALE GENOMIC DNA]</scope>
    <source>
        <strain evidence="3">cv. Chang Bougi</strain>
        <tissue evidence="2">Leaf</tissue>
    </source>
</reference>
<gene>
    <name evidence="2" type="ORF">E5676_scaffold562G001120</name>
</gene>